<keyword evidence="2" id="KW-1185">Reference proteome</keyword>
<reference evidence="1" key="2">
    <citation type="journal article" date="2020" name="Nat. Commun.">
        <title>Large-scale genome sequencing of mycorrhizal fungi provides insights into the early evolution of symbiotic traits.</title>
        <authorList>
            <person name="Miyauchi S."/>
            <person name="Kiss E."/>
            <person name="Kuo A."/>
            <person name="Drula E."/>
            <person name="Kohler A."/>
            <person name="Sanchez-Garcia M."/>
            <person name="Morin E."/>
            <person name="Andreopoulos B."/>
            <person name="Barry K.W."/>
            <person name="Bonito G."/>
            <person name="Buee M."/>
            <person name="Carver A."/>
            <person name="Chen C."/>
            <person name="Cichocki N."/>
            <person name="Clum A."/>
            <person name="Culley D."/>
            <person name="Crous P.W."/>
            <person name="Fauchery L."/>
            <person name="Girlanda M."/>
            <person name="Hayes R.D."/>
            <person name="Keri Z."/>
            <person name="LaButti K."/>
            <person name="Lipzen A."/>
            <person name="Lombard V."/>
            <person name="Magnuson J."/>
            <person name="Maillard F."/>
            <person name="Murat C."/>
            <person name="Nolan M."/>
            <person name="Ohm R.A."/>
            <person name="Pangilinan J."/>
            <person name="Pereira M.F."/>
            <person name="Perotto S."/>
            <person name="Peter M."/>
            <person name="Pfister S."/>
            <person name="Riley R."/>
            <person name="Sitrit Y."/>
            <person name="Stielow J.B."/>
            <person name="Szollosi G."/>
            <person name="Zifcakova L."/>
            <person name="Stursova M."/>
            <person name="Spatafora J.W."/>
            <person name="Tedersoo L."/>
            <person name="Vaario L.M."/>
            <person name="Yamada A."/>
            <person name="Yan M."/>
            <person name="Wang P."/>
            <person name="Xu J."/>
            <person name="Bruns T."/>
            <person name="Baldrian P."/>
            <person name="Vilgalys R."/>
            <person name="Dunand C."/>
            <person name="Henrissat B."/>
            <person name="Grigoriev I.V."/>
            <person name="Hibbett D."/>
            <person name="Nagy L.G."/>
            <person name="Martin F.M."/>
        </authorList>
    </citation>
    <scope>NUCLEOTIDE SEQUENCE</scope>
    <source>
        <strain evidence="1">P2</strain>
    </source>
</reference>
<reference evidence="1" key="1">
    <citation type="submission" date="2019-10" db="EMBL/GenBank/DDBJ databases">
        <authorList>
            <consortium name="DOE Joint Genome Institute"/>
            <person name="Kuo A."/>
            <person name="Miyauchi S."/>
            <person name="Kiss E."/>
            <person name="Drula E."/>
            <person name="Kohler A."/>
            <person name="Sanchez-Garcia M."/>
            <person name="Andreopoulos B."/>
            <person name="Barry K.W."/>
            <person name="Bonito G."/>
            <person name="Buee M."/>
            <person name="Carver A."/>
            <person name="Chen C."/>
            <person name="Cichocki N."/>
            <person name="Clum A."/>
            <person name="Culley D."/>
            <person name="Crous P.W."/>
            <person name="Fauchery L."/>
            <person name="Girlanda M."/>
            <person name="Hayes R."/>
            <person name="Keri Z."/>
            <person name="Labutti K."/>
            <person name="Lipzen A."/>
            <person name="Lombard V."/>
            <person name="Magnuson J."/>
            <person name="Maillard F."/>
            <person name="Morin E."/>
            <person name="Murat C."/>
            <person name="Nolan M."/>
            <person name="Ohm R."/>
            <person name="Pangilinan J."/>
            <person name="Pereira M."/>
            <person name="Perotto S."/>
            <person name="Peter M."/>
            <person name="Riley R."/>
            <person name="Sitrit Y."/>
            <person name="Stielow B."/>
            <person name="Szollosi G."/>
            <person name="Zifcakova L."/>
            <person name="Stursova M."/>
            <person name="Spatafora J.W."/>
            <person name="Tedersoo L."/>
            <person name="Vaario L.-M."/>
            <person name="Yamada A."/>
            <person name="Yan M."/>
            <person name="Wang P."/>
            <person name="Xu J."/>
            <person name="Bruns T."/>
            <person name="Baldrian P."/>
            <person name="Vilgalys R."/>
            <person name="Henrissat B."/>
            <person name="Grigoriev I.V."/>
            <person name="Hibbett D."/>
            <person name="Nagy L.G."/>
            <person name="Martin F.M."/>
        </authorList>
    </citation>
    <scope>NUCLEOTIDE SEQUENCE</scope>
    <source>
        <strain evidence="1">P2</strain>
    </source>
</reference>
<organism evidence="1 2">
    <name type="scientific">Thelephora ganbajun</name>
    <name type="common">Ganba fungus</name>
    <dbReference type="NCBI Taxonomy" id="370292"/>
    <lineage>
        <taxon>Eukaryota</taxon>
        <taxon>Fungi</taxon>
        <taxon>Dikarya</taxon>
        <taxon>Basidiomycota</taxon>
        <taxon>Agaricomycotina</taxon>
        <taxon>Agaricomycetes</taxon>
        <taxon>Thelephorales</taxon>
        <taxon>Thelephoraceae</taxon>
        <taxon>Thelephora</taxon>
    </lineage>
</organism>
<proteinExistence type="predicted"/>
<sequence>MELAFIREEGLQPSCACMDKVFAEVSHYFGLVICKHFTSAMSSTSLLQVFYPQLPLLSSYRSSLELSSPDMVHKRRQSLQALFIPPFLLSSATNRSRSHSETGKSQLVAINSPTTPTTTTTVSQDSPQLDPFSQALYSFATTDNVVSLDSSYSDLLDTDPFANLSTPPTNQDKPLPQPPSHSVLPASTIPRSPLSPAELRAHPLPTAGIKYASATTPSSPITGALHLPPSPVRPAYTKPVFKSTPSLPSLRSLSQGQYLPTRKVS</sequence>
<dbReference type="EMBL" id="MU118078">
    <property type="protein sequence ID" value="KAF9645782.1"/>
    <property type="molecule type" value="Genomic_DNA"/>
</dbReference>
<protein>
    <submittedName>
        <fullName evidence="1">Uncharacterized protein</fullName>
    </submittedName>
</protein>
<accession>A0ACB6Z8C5</accession>
<comment type="caution">
    <text evidence="1">The sequence shown here is derived from an EMBL/GenBank/DDBJ whole genome shotgun (WGS) entry which is preliminary data.</text>
</comment>
<evidence type="ECO:0000313" key="2">
    <source>
        <dbReference type="Proteomes" id="UP000886501"/>
    </source>
</evidence>
<dbReference type="Proteomes" id="UP000886501">
    <property type="component" value="Unassembled WGS sequence"/>
</dbReference>
<name>A0ACB6Z8C5_THEGA</name>
<gene>
    <name evidence="1" type="ORF">BDM02DRAFT_3172684</name>
</gene>
<evidence type="ECO:0000313" key="1">
    <source>
        <dbReference type="EMBL" id="KAF9645782.1"/>
    </source>
</evidence>